<sequence>MVNDSHPNKAVIKSRQLGLSEMSVMEMVHFADMYSYRNVKCLYTFPRLNSVGELKPC</sequence>
<organism evidence="1 2">
    <name type="scientific">Staphylococcus phage Stau2</name>
    <dbReference type="NCBI Taxonomy" id="1200862"/>
    <lineage>
        <taxon>Viruses</taxon>
        <taxon>Duplodnaviria</taxon>
        <taxon>Heunggongvirae</taxon>
        <taxon>Uroviricota</taxon>
        <taxon>Caudoviricetes</taxon>
        <taxon>Herelleviridae</taxon>
        <taxon>Twortvirinae</taxon>
        <taxon>Silviavirus</taxon>
        <taxon>Silviavirus stau2</taxon>
    </lineage>
</organism>
<dbReference type="GeneID" id="28802223"/>
<dbReference type="Proteomes" id="UP000207597">
    <property type="component" value="Segment"/>
</dbReference>
<protein>
    <submittedName>
        <fullName evidence="1">Uncharacterized protein</fullName>
    </submittedName>
</protein>
<reference evidence="1 2" key="1">
    <citation type="journal article" date="2016" name="Virus Genes">
        <title>Genomic analysis of Staphylococcus phage Stau2 isolated from medical specimen.</title>
        <authorList>
            <person name="Hsieh S.E."/>
            <person name="Tseng Y.H."/>
            <person name="Lo H.H."/>
            <person name="Chen S.T."/>
            <person name="Wu C.N."/>
        </authorList>
    </citation>
    <scope>NUCLEOTIDE SEQUENCE [LARGE SCALE GENOMIC DNA]</scope>
</reference>
<dbReference type="RefSeq" id="YP_009275767.1">
    <property type="nucleotide sequence ID" value="NC_030933.1"/>
</dbReference>
<evidence type="ECO:0000313" key="2">
    <source>
        <dbReference type="Proteomes" id="UP000207597"/>
    </source>
</evidence>
<dbReference type="KEGG" id="vg:28802223"/>
<dbReference type="EMBL" id="KP881332">
    <property type="protein sequence ID" value="AKA61261.1"/>
    <property type="molecule type" value="Genomic_DNA"/>
</dbReference>
<gene>
    <name evidence="1" type="ORF">Stau2_10</name>
</gene>
<accession>A0A0U1ZZ71</accession>
<name>A0A0U1ZZ71_9CAUD</name>
<keyword evidence="2" id="KW-1185">Reference proteome</keyword>
<evidence type="ECO:0000313" key="1">
    <source>
        <dbReference type="EMBL" id="AKA61261.1"/>
    </source>
</evidence>
<proteinExistence type="predicted"/>